<dbReference type="Pfam" id="PF00990">
    <property type="entry name" value="GGDEF"/>
    <property type="match status" value="1"/>
</dbReference>
<feature type="transmembrane region" description="Helical" evidence="4">
    <location>
        <begin position="171"/>
        <end position="190"/>
    </location>
</feature>
<dbReference type="GO" id="GO:0043709">
    <property type="term" value="P:cell adhesion involved in single-species biofilm formation"/>
    <property type="evidence" value="ECO:0007669"/>
    <property type="project" value="TreeGrafter"/>
</dbReference>
<keyword evidence="4" id="KW-0812">Transmembrane</keyword>
<reference evidence="6 7" key="1">
    <citation type="submission" date="2021-01" db="EMBL/GenBank/DDBJ databases">
        <title>FDA dAtabase for Regulatory Grade micrObial Sequences (FDA-ARGOS): Supporting development and validation of Infectious Disease Dx tests.</title>
        <authorList>
            <person name="Sproer C."/>
            <person name="Gronow S."/>
            <person name="Severitt S."/>
            <person name="Schroder I."/>
            <person name="Tallon L."/>
            <person name="Sadzewicz L."/>
            <person name="Zhao X."/>
            <person name="Boylan J."/>
            <person name="Ott S."/>
            <person name="Bowen H."/>
            <person name="Vavikolanu K."/>
            <person name="Mehta A."/>
            <person name="Aluvathingal J."/>
            <person name="Nadendla S."/>
            <person name="Lowell S."/>
            <person name="Myers T."/>
            <person name="Yan Y."/>
            <person name="Sichtig H."/>
        </authorList>
    </citation>
    <scope>NUCLEOTIDE SEQUENCE [LARGE SCALE GENOMIC DNA]</scope>
    <source>
        <strain evidence="6 7">FDAARGOS_1096</strain>
    </source>
</reference>
<dbReference type="PANTHER" id="PTHR45138:SF9">
    <property type="entry name" value="DIGUANYLATE CYCLASE DGCM-RELATED"/>
    <property type="match status" value="1"/>
</dbReference>
<dbReference type="SUPFAM" id="SSF55073">
    <property type="entry name" value="Nucleotide cyclase"/>
    <property type="match status" value="1"/>
</dbReference>
<dbReference type="InterPro" id="IPR029787">
    <property type="entry name" value="Nucleotide_cyclase"/>
</dbReference>
<dbReference type="GO" id="GO:0005886">
    <property type="term" value="C:plasma membrane"/>
    <property type="evidence" value="ECO:0007669"/>
    <property type="project" value="TreeGrafter"/>
</dbReference>
<feature type="transmembrane region" description="Helical" evidence="4">
    <location>
        <begin position="197"/>
        <end position="216"/>
    </location>
</feature>
<keyword evidence="4" id="KW-1133">Transmembrane helix</keyword>
<name>A0A7T9UHT4_9GAMM</name>
<dbReference type="Gene3D" id="3.30.70.270">
    <property type="match status" value="1"/>
</dbReference>
<evidence type="ECO:0000313" key="7">
    <source>
        <dbReference type="Proteomes" id="UP000595320"/>
    </source>
</evidence>
<evidence type="ECO:0000259" key="5">
    <source>
        <dbReference type="PROSITE" id="PS50887"/>
    </source>
</evidence>
<organism evidence="6 7">
    <name type="scientific">Acinetobacter ursingii</name>
    <dbReference type="NCBI Taxonomy" id="108980"/>
    <lineage>
        <taxon>Bacteria</taxon>
        <taxon>Pseudomonadati</taxon>
        <taxon>Pseudomonadota</taxon>
        <taxon>Gammaproteobacteria</taxon>
        <taxon>Moraxellales</taxon>
        <taxon>Moraxellaceae</taxon>
        <taxon>Acinetobacter</taxon>
    </lineage>
</organism>
<dbReference type="PANTHER" id="PTHR45138">
    <property type="entry name" value="REGULATORY COMPONENTS OF SENSORY TRANSDUCTION SYSTEM"/>
    <property type="match status" value="1"/>
</dbReference>
<dbReference type="InterPro" id="IPR000160">
    <property type="entry name" value="GGDEF_dom"/>
</dbReference>
<dbReference type="NCBIfam" id="TIGR00254">
    <property type="entry name" value="GGDEF"/>
    <property type="match status" value="1"/>
</dbReference>
<feature type="transmembrane region" description="Helical" evidence="4">
    <location>
        <begin position="116"/>
        <end position="136"/>
    </location>
</feature>
<keyword evidence="4" id="KW-0472">Membrane</keyword>
<feature type="domain" description="GGDEF" evidence="5">
    <location>
        <begin position="277"/>
        <end position="413"/>
    </location>
</feature>
<evidence type="ECO:0000256" key="2">
    <source>
        <dbReference type="ARBA" id="ARBA00012528"/>
    </source>
</evidence>
<dbReference type="InterPro" id="IPR043128">
    <property type="entry name" value="Rev_trsase/Diguanyl_cyclase"/>
</dbReference>
<dbReference type="GeneID" id="66212028"/>
<dbReference type="RefSeq" id="WP_004996794.1">
    <property type="nucleotide sequence ID" value="NZ_CABMHP010000001.1"/>
</dbReference>
<protein>
    <recommendedName>
        <fullName evidence="2">diguanylate cyclase</fullName>
        <ecNumber evidence="2">2.7.7.65</ecNumber>
    </recommendedName>
</protein>
<dbReference type="InterPro" id="IPR050469">
    <property type="entry name" value="Diguanylate_Cyclase"/>
</dbReference>
<dbReference type="Proteomes" id="UP000595320">
    <property type="component" value="Chromosome"/>
</dbReference>
<comment type="catalytic activity">
    <reaction evidence="3">
        <text>2 GTP = 3',3'-c-di-GMP + 2 diphosphate</text>
        <dbReference type="Rhea" id="RHEA:24898"/>
        <dbReference type="ChEBI" id="CHEBI:33019"/>
        <dbReference type="ChEBI" id="CHEBI:37565"/>
        <dbReference type="ChEBI" id="CHEBI:58805"/>
        <dbReference type="EC" id="2.7.7.65"/>
    </reaction>
</comment>
<feature type="transmembrane region" description="Helical" evidence="4">
    <location>
        <begin position="148"/>
        <end position="165"/>
    </location>
</feature>
<evidence type="ECO:0000256" key="3">
    <source>
        <dbReference type="ARBA" id="ARBA00034247"/>
    </source>
</evidence>
<dbReference type="CDD" id="cd01949">
    <property type="entry name" value="GGDEF"/>
    <property type="match status" value="1"/>
</dbReference>
<sequence length="418" mass="48311">MDYKYNLDELHKRKEEVEQLSHVREKQTNRALPTVLEKQFWNMHIERTRLNTIQFFWSGLVTYIIFMLLTVPGDYMVIEKQYFISDFVRCLLSVINGAVCLLVYVAFAKISSLRPYFYQAAYTIVLWAIVVTSILMMTVQSEALKNQAMLLISFIYMLGFILSGLKPIHMLMVGMLSALITLTWLTVFNIDFHLVILTRALIGSCLLGFAISSMLVSKERMLFLNAKLSEINENIQRIHASEFLHLSQHDGLTQLSNRRTFDEMLDVFYLQTRRDNSSLGILFIDIDFFKNYNDFYGHQMGDHVIASLAKAIKNSIRHMDFVARYGGEEFVVLLPETDAQGAYAVASNIYRSIERLEIHHEKSLVSKQITISLGITVYRGEANIDQQELLSYADQALYRAKKLGRNQIYYHSLRGNQV</sequence>
<dbReference type="GO" id="GO:1902201">
    <property type="term" value="P:negative regulation of bacterial-type flagellum-dependent cell motility"/>
    <property type="evidence" value="ECO:0007669"/>
    <property type="project" value="TreeGrafter"/>
</dbReference>
<dbReference type="PROSITE" id="PS50887">
    <property type="entry name" value="GGDEF"/>
    <property type="match status" value="1"/>
</dbReference>
<accession>A0A7T9UHT4</accession>
<dbReference type="EC" id="2.7.7.65" evidence="2"/>
<evidence type="ECO:0000256" key="1">
    <source>
        <dbReference type="ARBA" id="ARBA00001946"/>
    </source>
</evidence>
<comment type="cofactor">
    <cofactor evidence="1">
        <name>Mg(2+)</name>
        <dbReference type="ChEBI" id="CHEBI:18420"/>
    </cofactor>
</comment>
<feature type="transmembrane region" description="Helical" evidence="4">
    <location>
        <begin position="90"/>
        <end position="110"/>
    </location>
</feature>
<evidence type="ECO:0000313" key="6">
    <source>
        <dbReference type="EMBL" id="QQT86119.1"/>
    </source>
</evidence>
<dbReference type="SMART" id="SM00267">
    <property type="entry name" value="GGDEF"/>
    <property type="match status" value="1"/>
</dbReference>
<evidence type="ECO:0000256" key="4">
    <source>
        <dbReference type="SAM" id="Phobius"/>
    </source>
</evidence>
<dbReference type="GO" id="GO:0052621">
    <property type="term" value="F:diguanylate cyclase activity"/>
    <property type="evidence" value="ECO:0007669"/>
    <property type="project" value="UniProtKB-EC"/>
</dbReference>
<feature type="transmembrane region" description="Helical" evidence="4">
    <location>
        <begin position="55"/>
        <end position="78"/>
    </location>
</feature>
<gene>
    <name evidence="6" type="ORF">I6I53_14770</name>
</gene>
<dbReference type="AlphaFoldDB" id="A0A7T9UHT4"/>
<proteinExistence type="predicted"/>
<dbReference type="EMBL" id="CP068176">
    <property type="protein sequence ID" value="QQT86119.1"/>
    <property type="molecule type" value="Genomic_DNA"/>
</dbReference>
<dbReference type="FunFam" id="3.30.70.270:FF:000001">
    <property type="entry name" value="Diguanylate cyclase domain protein"/>
    <property type="match status" value="1"/>
</dbReference>